<feature type="domain" description="Phosphoadenosine phosphosulphate reductase" evidence="11">
    <location>
        <begin position="32"/>
        <end position="255"/>
    </location>
</feature>
<protein>
    <recommendedName>
        <fullName evidence="3">Sulfate adenylyltransferase subunit 2</fullName>
        <ecNumber evidence="2">2.7.7.4</ecNumber>
    </recommendedName>
    <alternativeName>
        <fullName evidence="8">ATP-sulfurylase small subunit</fullName>
    </alternativeName>
    <alternativeName>
        <fullName evidence="9">Sulfate adenylate transferase</fullName>
    </alternativeName>
</protein>
<accession>A0ABQ3LB90</accession>
<keyword evidence="4" id="KW-0808">Transferase</keyword>
<dbReference type="InterPro" id="IPR002500">
    <property type="entry name" value="PAPS_reduct_dom"/>
</dbReference>
<dbReference type="PIRSF" id="PIRSF002936">
    <property type="entry name" value="CysDAde_trans"/>
    <property type="match status" value="1"/>
</dbReference>
<evidence type="ECO:0000313" key="13">
    <source>
        <dbReference type="Proteomes" id="UP000635387"/>
    </source>
</evidence>
<evidence type="ECO:0000256" key="4">
    <source>
        <dbReference type="ARBA" id="ARBA00022679"/>
    </source>
</evidence>
<organism evidence="12 13">
    <name type="scientific">Amycolatopsis oliviviridis</name>
    <dbReference type="NCBI Taxonomy" id="1471590"/>
    <lineage>
        <taxon>Bacteria</taxon>
        <taxon>Bacillati</taxon>
        <taxon>Actinomycetota</taxon>
        <taxon>Actinomycetes</taxon>
        <taxon>Pseudonocardiales</taxon>
        <taxon>Pseudonocardiaceae</taxon>
        <taxon>Amycolatopsis</taxon>
    </lineage>
</organism>
<reference evidence="13" key="1">
    <citation type="journal article" date="2019" name="Int. J. Syst. Evol. Microbiol.">
        <title>The Global Catalogue of Microorganisms (GCM) 10K type strain sequencing project: providing services to taxonomists for standard genome sequencing and annotation.</title>
        <authorList>
            <consortium name="The Broad Institute Genomics Platform"/>
            <consortium name="The Broad Institute Genome Sequencing Center for Infectious Disease"/>
            <person name="Wu L."/>
            <person name="Ma J."/>
        </authorList>
    </citation>
    <scope>NUCLEOTIDE SEQUENCE [LARGE SCALE GENOMIC DNA]</scope>
    <source>
        <strain evidence="13">CGMCC 4.7683</strain>
    </source>
</reference>
<dbReference type="NCBIfam" id="NF003587">
    <property type="entry name" value="PRK05253.1"/>
    <property type="match status" value="1"/>
</dbReference>
<evidence type="ECO:0000259" key="11">
    <source>
        <dbReference type="Pfam" id="PF01507"/>
    </source>
</evidence>
<keyword evidence="5 12" id="KW-0548">Nucleotidyltransferase</keyword>
<dbReference type="Pfam" id="PF01507">
    <property type="entry name" value="PAPS_reduct"/>
    <property type="match status" value="1"/>
</dbReference>
<dbReference type="EC" id="2.7.7.4" evidence="2"/>
<evidence type="ECO:0000256" key="10">
    <source>
        <dbReference type="SAM" id="MobiDB-lite"/>
    </source>
</evidence>
<evidence type="ECO:0000256" key="6">
    <source>
        <dbReference type="ARBA" id="ARBA00022741"/>
    </source>
</evidence>
<dbReference type="Proteomes" id="UP000635387">
    <property type="component" value="Unassembled WGS sequence"/>
</dbReference>
<dbReference type="InterPro" id="IPR050128">
    <property type="entry name" value="Sulfate_adenylyltrnsfr_sub2"/>
</dbReference>
<comment type="similarity">
    <text evidence="1">Belongs to the PAPS reductase family. CysD subfamily.</text>
</comment>
<proteinExistence type="inferred from homology"/>
<dbReference type="RefSeq" id="WP_191253843.1">
    <property type="nucleotide sequence ID" value="NZ_BNAY01000002.1"/>
</dbReference>
<dbReference type="Gene3D" id="3.40.50.620">
    <property type="entry name" value="HUPs"/>
    <property type="match status" value="1"/>
</dbReference>
<evidence type="ECO:0000256" key="5">
    <source>
        <dbReference type="ARBA" id="ARBA00022695"/>
    </source>
</evidence>
<dbReference type="SUPFAM" id="SSF52402">
    <property type="entry name" value="Adenine nucleotide alpha hydrolases-like"/>
    <property type="match status" value="1"/>
</dbReference>
<dbReference type="GO" id="GO:0016779">
    <property type="term" value="F:nucleotidyltransferase activity"/>
    <property type="evidence" value="ECO:0007669"/>
    <property type="project" value="UniProtKB-KW"/>
</dbReference>
<evidence type="ECO:0000256" key="2">
    <source>
        <dbReference type="ARBA" id="ARBA00012391"/>
    </source>
</evidence>
<dbReference type="NCBIfam" id="TIGR02039">
    <property type="entry name" value="CysD"/>
    <property type="match status" value="1"/>
</dbReference>
<keyword evidence="7" id="KW-0067">ATP-binding</keyword>
<keyword evidence="6" id="KW-0547">Nucleotide-binding</keyword>
<sequence length="302" mass="34372">MAPPTYELTHLEALEAEAVHIFREVAATFERPVLLFSGGKDSMVMLHVAAKAFWPSPPPFPVMHIDTGHNFDEVIEFRDRTVDRYGLRLVVTSVQDDIDSGRVVEDPKAGRNRLQTAALLRGIREHSFDAVFGGARRDEEKARAKERVFSFRDEFGQWDPRDQRPELWDLYNGRHRKGEHIRVFPLSNWTELDIWQYIETEGVDLPSIYYSHRRPVVQRDGMLLAHTRFLTLGEGESPYEATVRFRTVGDATCTGCVESTAASAGEVVAEVAVSRLTERGATRADDRISETGMEDRKKEGYF</sequence>
<evidence type="ECO:0000256" key="9">
    <source>
        <dbReference type="ARBA" id="ARBA00031812"/>
    </source>
</evidence>
<feature type="region of interest" description="Disordered" evidence="10">
    <location>
        <begin position="283"/>
        <end position="302"/>
    </location>
</feature>
<gene>
    <name evidence="12" type="primary">cysD</name>
    <name evidence="12" type="ORF">GCM10017790_18800</name>
</gene>
<comment type="caution">
    <text evidence="12">The sequence shown here is derived from an EMBL/GenBank/DDBJ whole genome shotgun (WGS) entry which is preliminary data.</text>
</comment>
<evidence type="ECO:0000256" key="3">
    <source>
        <dbReference type="ARBA" id="ARBA00022004"/>
    </source>
</evidence>
<dbReference type="InterPro" id="IPR011784">
    <property type="entry name" value="SO4_adenylTrfase_ssu"/>
</dbReference>
<keyword evidence="13" id="KW-1185">Reference proteome</keyword>
<evidence type="ECO:0000256" key="1">
    <source>
        <dbReference type="ARBA" id="ARBA00008885"/>
    </source>
</evidence>
<name>A0ABQ3LB90_9PSEU</name>
<dbReference type="EMBL" id="BNAY01000002">
    <property type="protein sequence ID" value="GHH10085.1"/>
    <property type="molecule type" value="Genomic_DNA"/>
</dbReference>
<dbReference type="PANTHER" id="PTHR43196">
    <property type="entry name" value="SULFATE ADENYLYLTRANSFERASE SUBUNIT 2"/>
    <property type="match status" value="1"/>
</dbReference>
<evidence type="ECO:0000313" key="12">
    <source>
        <dbReference type="EMBL" id="GHH10085.1"/>
    </source>
</evidence>
<dbReference type="InterPro" id="IPR014729">
    <property type="entry name" value="Rossmann-like_a/b/a_fold"/>
</dbReference>
<evidence type="ECO:0000256" key="8">
    <source>
        <dbReference type="ARBA" id="ARBA00030256"/>
    </source>
</evidence>
<dbReference type="PANTHER" id="PTHR43196:SF1">
    <property type="entry name" value="SULFATE ADENYLYLTRANSFERASE SUBUNIT 2"/>
    <property type="match status" value="1"/>
</dbReference>
<evidence type="ECO:0000256" key="7">
    <source>
        <dbReference type="ARBA" id="ARBA00022840"/>
    </source>
</evidence>
<dbReference type="NCBIfam" id="NF009214">
    <property type="entry name" value="PRK12563.1"/>
    <property type="match status" value="1"/>
</dbReference>